<evidence type="ECO:0000256" key="3">
    <source>
        <dbReference type="RuleBase" id="RU003560"/>
    </source>
</evidence>
<sequence length="391" mass="42988">MVQYGKGNCYLAAVRRSPGARRFTLAVSADRACSAVARLAAIPPLRLRLWPVRDCPRTWPTASTASADAAAELARTGAPRYATGSSFSLFAVAPLYPRASSIPQWSTPCAKIQTRIEASSVLTEKNTLETSRNNRFGTSGHVAGFISEAIQGVGGIVELAPGYLPAVYKSIRKAGGLCIADEVQSGFARPEATSGSLNIFTVFARALEMESPSEPSSRLRNRERADSTQLFQYVRRNPVCTAAGLAVLRVLEREKLQENAFVVGNYLKNRLKHLQEKHSNNNRLKGFNCYAEQILRTKLSQLTLLFGLFCSHRRREREGIDARSRASHRPRAENASEDRNPACHGTNERNGVLVGKGGYYGNVFRITPPLCFTKEDSDFFVDVMDTALAKL</sequence>
<dbReference type="AlphaFoldDB" id="A0A6V7QA72"/>
<dbReference type="EMBL" id="LR862134">
    <property type="protein sequence ID" value="CAD1839868.1"/>
    <property type="molecule type" value="Genomic_DNA"/>
</dbReference>
<evidence type="ECO:0000256" key="4">
    <source>
        <dbReference type="SAM" id="MobiDB-lite"/>
    </source>
</evidence>
<reference evidence="5" key="1">
    <citation type="submission" date="2020-07" db="EMBL/GenBank/DDBJ databases">
        <authorList>
            <person name="Lin J."/>
        </authorList>
    </citation>
    <scope>NUCLEOTIDE SEQUENCE</scope>
</reference>
<dbReference type="PANTHER" id="PTHR45688">
    <property type="match status" value="1"/>
</dbReference>
<dbReference type="Gene3D" id="3.90.1150.10">
    <property type="entry name" value="Aspartate Aminotransferase, domain 1"/>
    <property type="match status" value="1"/>
</dbReference>
<dbReference type="GO" id="GO:0030170">
    <property type="term" value="F:pyridoxal phosphate binding"/>
    <property type="evidence" value="ECO:0007669"/>
    <property type="project" value="InterPro"/>
</dbReference>
<organism evidence="5">
    <name type="scientific">Ananas comosus var. bracteatus</name>
    <name type="common">red pineapple</name>
    <dbReference type="NCBI Taxonomy" id="296719"/>
    <lineage>
        <taxon>Eukaryota</taxon>
        <taxon>Viridiplantae</taxon>
        <taxon>Streptophyta</taxon>
        <taxon>Embryophyta</taxon>
        <taxon>Tracheophyta</taxon>
        <taxon>Spermatophyta</taxon>
        <taxon>Magnoliopsida</taxon>
        <taxon>Liliopsida</taxon>
        <taxon>Poales</taxon>
        <taxon>Bromeliaceae</taxon>
        <taxon>Bromelioideae</taxon>
        <taxon>Ananas</taxon>
    </lineage>
</organism>
<feature type="region of interest" description="Disordered" evidence="4">
    <location>
        <begin position="319"/>
        <end position="349"/>
    </location>
</feature>
<keyword evidence="2 3" id="KW-0663">Pyridoxal phosphate</keyword>
<dbReference type="Gene3D" id="3.40.640.10">
    <property type="entry name" value="Type I PLP-dependent aspartate aminotransferase-like (Major domain)"/>
    <property type="match status" value="1"/>
</dbReference>
<accession>A0A6V7QA72</accession>
<comment type="similarity">
    <text evidence="1 3">Belongs to the class-III pyridoxal-phosphate-dependent aminotransferase family.</text>
</comment>
<proteinExistence type="inferred from homology"/>
<evidence type="ECO:0000256" key="2">
    <source>
        <dbReference type="ARBA" id="ARBA00022898"/>
    </source>
</evidence>
<dbReference type="InterPro" id="IPR015422">
    <property type="entry name" value="PyrdxlP-dep_Trfase_small"/>
</dbReference>
<feature type="compositionally biased region" description="Basic and acidic residues" evidence="4">
    <location>
        <begin position="319"/>
        <end position="341"/>
    </location>
</feature>
<dbReference type="GO" id="GO:0005739">
    <property type="term" value="C:mitochondrion"/>
    <property type="evidence" value="ECO:0007669"/>
    <property type="project" value="TreeGrafter"/>
</dbReference>
<evidence type="ECO:0000313" key="5">
    <source>
        <dbReference type="EMBL" id="CAD1839868.1"/>
    </source>
</evidence>
<dbReference type="Pfam" id="PF00202">
    <property type="entry name" value="Aminotran_3"/>
    <property type="match status" value="2"/>
</dbReference>
<protein>
    <submittedName>
        <fullName evidence="5">Uncharacterized protein</fullName>
    </submittedName>
</protein>
<dbReference type="InterPro" id="IPR015424">
    <property type="entry name" value="PyrdxlP-dep_Trfase"/>
</dbReference>
<dbReference type="InterPro" id="IPR005814">
    <property type="entry name" value="Aminotrans_3"/>
</dbReference>
<dbReference type="GO" id="GO:0008483">
    <property type="term" value="F:transaminase activity"/>
    <property type="evidence" value="ECO:0007669"/>
    <property type="project" value="InterPro"/>
</dbReference>
<name>A0A6V7QA72_ANACO</name>
<gene>
    <name evidence="5" type="ORF">CB5_LOCUS23079</name>
</gene>
<dbReference type="SUPFAM" id="SSF53383">
    <property type="entry name" value="PLP-dependent transferases"/>
    <property type="match status" value="1"/>
</dbReference>
<dbReference type="InterPro" id="IPR015421">
    <property type="entry name" value="PyrdxlP-dep_Trfase_major"/>
</dbReference>
<evidence type="ECO:0000256" key="1">
    <source>
        <dbReference type="ARBA" id="ARBA00008954"/>
    </source>
</evidence>
<dbReference type="PANTHER" id="PTHR45688:SF13">
    <property type="entry name" value="ALANINE--GLYOXYLATE AMINOTRANSFERASE 2-LIKE"/>
    <property type="match status" value="1"/>
</dbReference>